<dbReference type="Pfam" id="PF13411">
    <property type="entry name" value="MerR_1"/>
    <property type="match status" value="1"/>
</dbReference>
<evidence type="ECO:0000313" key="4">
    <source>
        <dbReference type="EMBL" id="MBP0461779.1"/>
    </source>
</evidence>
<comment type="caution">
    <text evidence="4">The sequence shown here is derived from an EMBL/GenBank/DDBJ whole genome shotgun (WGS) entry which is preliminary data.</text>
</comment>
<protein>
    <submittedName>
        <fullName evidence="4">MerR family transcriptional regulator</fullName>
    </submittedName>
</protein>
<dbReference type="PANTHER" id="PTHR30204">
    <property type="entry name" value="REDOX-CYCLING DRUG-SENSING TRANSCRIPTIONAL ACTIVATOR SOXR"/>
    <property type="match status" value="1"/>
</dbReference>
<dbReference type="Proteomes" id="UP000670475">
    <property type="component" value="Unassembled WGS sequence"/>
</dbReference>
<sequence>MARLTIGAFASASGLSAKALRRYDELGLLRPAHVDAFSGYRYYRPEQLERARLVAWLRHIGMPLARIRLVCDLFATDPPAAGREIEAYWARVEAETAARRDLAAFLVEHLTAGPKDRPEKGTAVMDRSTLGIRYASRTERGLVREVNQDAVYAGDRLFAVADGFGKDGAPAGEAAIGALRAGIPQGAAGADLLNVLAGSMADANRAVERFEDSGTTLTAMAWTGSQLALVHIGDTRAYLLRDGELFLVTHDHTVVQAMVDAGELEAAEAASHPQRAMLVRALTGGDEGLRADVRLQDVLAGDRYLLCSKGLSAVMAQPEIQRALTVRPDGTRPTPQEAVHALTALAHEGGAPDNVACVVADVVAL</sequence>
<dbReference type="PROSITE" id="PS50937">
    <property type="entry name" value="HTH_MERR_2"/>
    <property type="match status" value="1"/>
</dbReference>
<organism evidence="4 5">
    <name type="scientific">Streptomyces montanisoli</name>
    <dbReference type="NCBI Taxonomy" id="2798581"/>
    <lineage>
        <taxon>Bacteria</taxon>
        <taxon>Bacillati</taxon>
        <taxon>Actinomycetota</taxon>
        <taxon>Actinomycetes</taxon>
        <taxon>Kitasatosporales</taxon>
        <taxon>Streptomycetaceae</taxon>
        <taxon>Streptomyces</taxon>
    </lineage>
</organism>
<evidence type="ECO:0000256" key="1">
    <source>
        <dbReference type="ARBA" id="ARBA00023125"/>
    </source>
</evidence>
<reference evidence="4" key="1">
    <citation type="submission" date="2021-03" db="EMBL/GenBank/DDBJ databases">
        <title>Whole genome sequence of Streptomyces bomunensis MMS17-BM035.</title>
        <authorList>
            <person name="Lee J.H."/>
        </authorList>
    </citation>
    <scope>NUCLEOTIDE SEQUENCE</scope>
    <source>
        <strain evidence="4">MMS17-BM035</strain>
    </source>
</reference>
<feature type="domain" description="HTH merR-type" evidence="2">
    <location>
        <begin position="3"/>
        <end position="73"/>
    </location>
</feature>
<evidence type="ECO:0000259" key="2">
    <source>
        <dbReference type="PROSITE" id="PS50937"/>
    </source>
</evidence>
<dbReference type="SMART" id="SM00332">
    <property type="entry name" value="PP2Cc"/>
    <property type="match status" value="1"/>
</dbReference>
<dbReference type="GO" id="GO:0003700">
    <property type="term" value="F:DNA-binding transcription factor activity"/>
    <property type="evidence" value="ECO:0007669"/>
    <property type="project" value="InterPro"/>
</dbReference>
<dbReference type="InterPro" id="IPR001932">
    <property type="entry name" value="PPM-type_phosphatase-like_dom"/>
</dbReference>
<dbReference type="InterPro" id="IPR047057">
    <property type="entry name" value="MerR_fam"/>
</dbReference>
<dbReference type="InterPro" id="IPR000551">
    <property type="entry name" value="MerR-type_HTH_dom"/>
</dbReference>
<dbReference type="InterPro" id="IPR036457">
    <property type="entry name" value="PPM-type-like_dom_sf"/>
</dbReference>
<dbReference type="AlphaFoldDB" id="A0A940MID1"/>
<evidence type="ECO:0000259" key="3">
    <source>
        <dbReference type="PROSITE" id="PS51746"/>
    </source>
</evidence>
<dbReference type="Gene3D" id="1.10.1660.10">
    <property type="match status" value="1"/>
</dbReference>
<dbReference type="SMART" id="SM00331">
    <property type="entry name" value="PP2C_SIG"/>
    <property type="match status" value="1"/>
</dbReference>
<feature type="domain" description="PPM-type phosphatase" evidence="3">
    <location>
        <begin position="133"/>
        <end position="362"/>
    </location>
</feature>
<dbReference type="InterPro" id="IPR009061">
    <property type="entry name" value="DNA-bd_dom_put_sf"/>
</dbReference>
<gene>
    <name evidence="4" type="ORF">JFN87_30635</name>
</gene>
<dbReference type="PANTHER" id="PTHR30204:SF97">
    <property type="entry name" value="MERR FAMILY REGULATORY PROTEIN"/>
    <property type="match status" value="1"/>
</dbReference>
<dbReference type="SMART" id="SM00422">
    <property type="entry name" value="HTH_MERR"/>
    <property type="match status" value="1"/>
</dbReference>
<dbReference type="GO" id="GO:0003677">
    <property type="term" value="F:DNA binding"/>
    <property type="evidence" value="ECO:0007669"/>
    <property type="project" value="UniProtKB-KW"/>
</dbReference>
<dbReference type="Gene3D" id="3.60.40.10">
    <property type="entry name" value="PPM-type phosphatase domain"/>
    <property type="match status" value="1"/>
</dbReference>
<dbReference type="CDD" id="cd00143">
    <property type="entry name" value="PP2Cc"/>
    <property type="match status" value="1"/>
</dbReference>
<dbReference type="SUPFAM" id="SSF81606">
    <property type="entry name" value="PP2C-like"/>
    <property type="match status" value="1"/>
</dbReference>
<accession>A0A940MID1</accession>
<proteinExistence type="predicted"/>
<dbReference type="PROSITE" id="PS51746">
    <property type="entry name" value="PPM_2"/>
    <property type="match status" value="1"/>
</dbReference>
<name>A0A940MID1_9ACTN</name>
<keyword evidence="1" id="KW-0238">DNA-binding</keyword>
<dbReference type="EMBL" id="JAGIQL010000231">
    <property type="protein sequence ID" value="MBP0461779.1"/>
    <property type="molecule type" value="Genomic_DNA"/>
</dbReference>
<dbReference type="SUPFAM" id="SSF46955">
    <property type="entry name" value="Putative DNA-binding domain"/>
    <property type="match status" value="1"/>
</dbReference>
<dbReference type="CDD" id="cd01107">
    <property type="entry name" value="HTH_BmrR"/>
    <property type="match status" value="1"/>
</dbReference>
<dbReference type="PROSITE" id="PS00552">
    <property type="entry name" value="HTH_MERR_1"/>
    <property type="match status" value="1"/>
</dbReference>
<keyword evidence="5" id="KW-1185">Reference proteome</keyword>
<evidence type="ECO:0000313" key="5">
    <source>
        <dbReference type="Proteomes" id="UP000670475"/>
    </source>
</evidence>